<evidence type="ECO:0000313" key="2">
    <source>
        <dbReference type="Proteomes" id="UP000683925"/>
    </source>
</evidence>
<reference evidence="1" key="1">
    <citation type="submission" date="2021-01" db="EMBL/GenBank/DDBJ databases">
        <authorList>
            <consortium name="Genoscope - CEA"/>
            <person name="William W."/>
        </authorList>
    </citation>
    <scope>NUCLEOTIDE SEQUENCE</scope>
</reference>
<dbReference type="Proteomes" id="UP000683925">
    <property type="component" value="Unassembled WGS sequence"/>
</dbReference>
<dbReference type="PANTHER" id="PTHR33706">
    <property type="entry name" value="MORN VARIANT REPEAT PROTEIN"/>
    <property type="match status" value="1"/>
</dbReference>
<name>A0A8S1Y0U5_PAROT</name>
<accession>A0A8S1Y0U5</accession>
<organism evidence="1 2">
    <name type="scientific">Paramecium octaurelia</name>
    <dbReference type="NCBI Taxonomy" id="43137"/>
    <lineage>
        <taxon>Eukaryota</taxon>
        <taxon>Sar</taxon>
        <taxon>Alveolata</taxon>
        <taxon>Ciliophora</taxon>
        <taxon>Intramacronucleata</taxon>
        <taxon>Oligohymenophorea</taxon>
        <taxon>Peniculida</taxon>
        <taxon>Parameciidae</taxon>
        <taxon>Paramecium</taxon>
    </lineage>
</organism>
<keyword evidence="2" id="KW-1185">Reference proteome</keyword>
<sequence>MEYFNIELKLCTIYQIVIQCHWFIQLRRKNTEGGFIFQKDYKNEKVSVVEYPLQAKLITFVGEYNDGLRQGSWRIKKDQHNVNHLIKQSKKRRRQIQFKGLQNGSWIEKWNFKMSCLLSKGENIKMESDKETDDSFQEKLRRKKIRKNLLLSFYMLDTNNKKQNKGHGTSKLSINKKARYSLFFALVQEQFLHNIIVYVNQFRAGCNQKYGIKIGKWVELDEFYHYKFQILYEGEYTNDIKQGKWEMMKHHNQNLKRLGGGWFIQNGLKNHRWIEPDLKDKFWLRFVEYQNGKDIVLIILFN</sequence>
<protein>
    <submittedName>
        <fullName evidence="1">Uncharacterized protein</fullName>
    </submittedName>
</protein>
<dbReference type="PANTHER" id="PTHR33706:SF1">
    <property type="entry name" value="TPR REPEAT PROTEIN"/>
    <property type="match status" value="1"/>
</dbReference>
<evidence type="ECO:0000313" key="1">
    <source>
        <dbReference type="EMBL" id="CAD8207340.1"/>
    </source>
</evidence>
<proteinExistence type="predicted"/>
<dbReference type="EMBL" id="CAJJDP010000141">
    <property type="protein sequence ID" value="CAD8207340.1"/>
    <property type="molecule type" value="Genomic_DNA"/>
</dbReference>
<dbReference type="AlphaFoldDB" id="A0A8S1Y0U5"/>
<gene>
    <name evidence="1" type="ORF">POCTA_138.1.T1400181</name>
</gene>
<comment type="caution">
    <text evidence="1">The sequence shown here is derived from an EMBL/GenBank/DDBJ whole genome shotgun (WGS) entry which is preliminary data.</text>
</comment>